<evidence type="ECO:0000313" key="3">
    <source>
        <dbReference type="Proteomes" id="UP001159427"/>
    </source>
</evidence>
<feature type="transmembrane region" description="Helical" evidence="1">
    <location>
        <begin position="14"/>
        <end position="37"/>
    </location>
</feature>
<protein>
    <submittedName>
        <fullName evidence="2">Uncharacterized protein</fullName>
    </submittedName>
</protein>
<reference evidence="2 3" key="1">
    <citation type="submission" date="2022-05" db="EMBL/GenBank/DDBJ databases">
        <authorList>
            <consortium name="Genoscope - CEA"/>
            <person name="William W."/>
        </authorList>
    </citation>
    <scope>NUCLEOTIDE SEQUENCE [LARGE SCALE GENOMIC DNA]</scope>
</reference>
<dbReference type="Proteomes" id="UP001159427">
    <property type="component" value="Unassembled WGS sequence"/>
</dbReference>
<evidence type="ECO:0000313" key="2">
    <source>
        <dbReference type="EMBL" id="CAH3141203.1"/>
    </source>
</evidence>
<keyword evidence="1" id="KW-0472">Membrane</keyword>
<comment type="caution">
    <text evidence="2">The sequence shown here is derived from an EMBL/GenBank/DDBJ whole genome shotgun (WGS) entry which is preliminary data.</text>
</comment>
<gene>
    <name evidence="2" type="ORF">PEVE_00042093</name>
</gene>
<keyword evidence="3" id="KW-1185">Reference proteome</keyword>
<accession>A0ABN8PGP6</accession>
<name>A0ABN8PGP6_9CNID</name>
<evidence type="ECO:0000256" key="1">
    <source>
        <dbReference type="SAM" id="Phobius"/>
    </source>
</evidence>
<keyword evidence="1" id="KW-1133">Transmembrane helix</keyword>
<dbReference type="EMBL" id="CALNXI010000815">
    <property type="protein sequence ID" value="CAH3141203.1"/>
    <property type="molecule type" value="Genomic_DNA"/>
</dbReference>
<organism evidence="2 3">
    <name type="scientific">Porites evermanni</name>
    <dbReference type="NCBI Taxonomy" id="104178"/>
    <lineage>
        <taxon>Eukaryota</taxon>
        <taxon>Metazoa</taxon>
        <taxon>Cnidaria</taxon>
        <taxon>Anthozoa</taxon>
        <taxon>Hexacorallia</taxon>
        <taxon>Scleractinia</taxon>
        <taxon>Fungiina</taxon>
        <taxon>Poritidae</taxon>
        <taxon>Porites</taxon>
    </lineage>
</organism>
<keyword evidence="1" id="KW-0812">Transmembrane</keyword>
<proteinExistence type="predicted"/>
<sequence length="198" mass="22163">MIVLAFAASEIFRIFFRMFLGIVGFGLIHGLCIMPVYMSLLCWKPSVTPSPSVRVSTERLGNINKKDEGGHDLQLAVTGNENPGLAAENPSFELAAEENANEVHPNSNERQENDETDYHQYIVNLFKGRQNEGLETGDDELDASTKQSRGGKTIEMRWLWWWRENNRNMVVALVVEGNNGNVMVAVVEPVVVEVEGNQ</sequence>